<evidence type="ECO:0008006" key="5">
    <source>
        <dbReference type="Google" id="ProtNLM"/>
    </source>
</evidence>
<comment type="caution">
    <text evidence="3">The sequence shown here is derived from an EMBL/GenBank/DDBJ whole genome shotgun (WGS) entry which is preliminary data.</text>
</comment>
<keyword evidence="1" id="KW-0406">Ion transport</keyword>
<reference evidence="3" key="1">
    <citation type="journal article" date="2020" name="bioRxiv">
        <title>Hybrid origin of Populus tomentosa Carr. identified through genome sequencing and phylogenomic analysis.</title>
        <authorList>
            <person name="An X."/>
            <person name="Gao K."/>
            <person name="Chen Z."/>
            <person name="Li J."/>
            <person name="Yang X."/>
            <person name="Yang X."/>
            <person name="Zhou J."/>
            <person name="Guo T."/>
            <person name="Zhao T."/>
            <person name="Huang S."/>
            <person name="Miao D."/>
            <person name="Khan W.U."/>
            <person name="Rao P."/>
            <person name="Ye M."/>
            <person name="Lei B."/>
            <person name="Liao W."/>
            <person name="Wang J."/>
            <person name="Ji L."/>
            <person name="Li Y."/>
            <person name="Guo B."/>
            <person name="Mustafa N.S."/>
            <person name="Li S."/>
            <person name="Yun Q."/>
            <person name="Keller S.R."/>
            <person name="Mao J."/>
            <person name="Zhang R."/>
            <person name="Strauss S.H."/>
        </authorList>
    </citation>
    <scope>NUCLEOTIDE SEQUENCE</scope>
    <source>
        <strain evidence="3">GM15</strain>
        <tissue evidence="3">Leaf</tissue>
    </source>
</reference>
<dbReference type="Proteomes" id="UP000886885">
    <property type="component" value="Chromosome 13A"/>
</dbReference>
<dbReference type="OrthoDB" id="421226at2759"/>
<dbReference type="AlphaFoldDB" id="A0A8X7YJH7"/>
<accession>A0A8X7YJH7</accession>
<keyword evidence="4" id="KW-1185">Reference proteome</keyword>
<evidence type="ECO:0000313" key="3">
    <source>
        <dbReference type="EMBL" id="KAG6752234.1"/>
    </source>
</evidence>
<organism evidence="3 4">
    <name type="scientific">Populus tomentosa</name>
    <name type="common">Chinese white poplar</name>
    <dbReference type="NCBI Taxonomy" id="118781"/>
    <lineage>
        <taxon>Eukaryota</taxon>
        <taxon>Viridiplantae</taxon>
        <taxon>Streptophyta</taxon>
        <taxon>Embryophyta</taxon>
        <taxon>Tracheophyta</taxon>
        <taxon>Spermatophyta</taxon>
        <taxon>Magnoliopsida</taxon>
        <taxon>eudicotyledons</taxon>
        <taxon>Gunneridae</taxon>
        <taxon>Pentapetalae</taxon>
        <taxon>rosids</taxon>
        <taxon>fabids</taxon>
        <taxon>Malpighiales</taxon>
        <taxon>Salicaceae</taxon>
        <taxon>Saliceae</taxon>
        <taxon>Populus</taxon>
    </lineage>
</organism>
<dbReference type="PANTHER" id="PTHR45651">
    <property type="entry name" value="CYCLIC NUCLEOTIDE-GATED ION CHANNEL 15-RELATED-RELATED"/>
    <property type="match status" value="1"/>
</dbReference>
<dbReference type="PANTHER" id="PTHR45651:SF100">
    <property type="entry name" value="CYCLIC NUCLEOTIDE-BINDING DOMAIN-CONTAINING PROTEIN"/>
    <property type="match status" value="1"/>
</dbReference>
<keyword evidence="2" id="KW-0812">Transmembrane</keyword>
<dbReference type="EMBL" id="JAAWWB010000025">
    <property type="protein sequence ID" value="KAG6752234.1"/>
    <property type="molecule type" value="Genomic_DNA"/>
</dbReference>
<keyword evidence="1" id="KW-0813">Transport</keyword>
<keyword evidence="1" id="KW-0407">Ion channel</keyword>
<gene>
    <name evidence="3" type="ORF">POTOM_044455</name>
</gene>
<dbReference type="GO" id="GO:0034220">
    <property type="term" value="P:monoatomic ion transmembrane transport"/>
    <property type="evidence" value="ECO:0007669"/>
    <property type="project" value="UniProtKB-KW"/>
</dbReference>
<keyword evidence="2" id="KW-1133">Transmembrane helix</keyword>
<keyword evidence="2" id="KW-0472">Membrane</keyword>
<evidence type="ECO:0000256" key="2">
    <source>
        <dbReference type="SAM" id="Phobius"/>
    </source>
</evidence>
<sequence>MNRLIHTPTAKFRRFRRHHQHATSTTDPNPLQILWRYQILDPDSEIVMYWNHVFLLTSIIALFIDPLYFYLPYVGPQNRDRITIHSDYIYVCLSIDKQLSVLITYFRSIADMFFSLHILVKFRTAFVAPSSRVFGRGELVIDAKEIAMRYLKCMCTARLLKQNKNKSSKAFDLKVEDGEAQLICNSRWLTLQICLYYSVSGDSATEFRKPENYKPNSSDSLFRMMHFPPVSTKHIFAFSNSIRNFQPQ</sequence>
<feature type="transmembrane region" description="Helical" evidence="2">
    <location>
        <begin position="49"/>
        <end position="71"/>
    </location>
</feature>
<proteinExistence type="predicted"/>
<evidence type="ECO:0000313" key="4">
    <source>
        <dbReference type="Proteomes" id="UP000886885"/>
    </source>
</evidence>
<name>A0A8X7YJH7_POPTO</name>
<dbReference type="GO" id="GO:0016020">
    <property type="term" value="C:membrane"/>
    <property type="evidence" value="ECO:0007669"/>
    <property type="project" value="UniProtKB-SubCell"/>
</dbReference>
<protein>
    <recommendedName>
        <fullName evidence="5">Ion transport domain-containing protein</fullName>
    </recommendedName>
</protein>
<evidence type="ECO:0000256" key="1">
    <source>
        <dbReference type="ARBA" id="ARBA00023303"/>
    </source>
</evidence>